<feature type="non-terminal residue" evidence="1">
    <location>
        <position position="76"/>
    </location>
</feature>
<keyword evidence="2" id="KW-1185">Reference proteome</keyword>
<feature type="non-terminal residue" evidence="1">
    <location>
        <position position="1"/>
    </location>
</feature>
<sequence length="76" mass="8183">ESDDNAVKESISELFLRVFVNNSLSCASKIKKPYYSAGIYLNVCVECRSLDISKVAKGEYPYCSDCGGSSGGSNSK</sequence>
<accession>A0ACA9R8X7</accession>
<dbReference type="EMBL" id="CAJVQC010045782">
    <property type="protein sequence ID" value="CAG8781914.1"/>
    <property type="molecule type" value="Genomic_DNA"/>
</dbReference>
<organism evidence="1 2">
    <name type="scientific">Racocetra persica</name>
    <dbReference type="NCBI Taxonomy" id="160502"/>
    <lineage>
        <taxon>Eukaryota</taxon>
        <taxon>Fungi</taxon>
        <taxon>Fungi incertae sedis</taxon>
        <taxon>Mucoromycota</taxon>
        <taxon>Glomeromycotina</taxon>
        <taxon>Glomeromycetes</taxon>
        <taxon>Diversisporales</taxon>
        <taxon>Gigasporaceae</taxon>
        <taxon>Racocetra</taxon>
    </lineage>
</organism>
<proteinExistence type="predicted"/>
<reference evidence="1" key="1">
    <citation type="submission" date="2021-06" db="EMBL/GenBank/DDBJ databases">
        <authorList>
            <person name="Kallberg Y."/>
            <person name="Tangrot J."/>
            <person name="Rosling A."/>
        </authorList>
    </citation>
    <scope>NUCLEOTIDE SEQUENCE</scope>
    <source>
        <strain evidence="1">MA461A</strain>
    </source>
</reference>
<evidence type="ECO:0000313" key="1">
    <source>
        <dbReference type="EMBL" id="CAG8781914.1"/>
    </source>
</evidence>
<gene>
    <name evidence="1" type="ORF">RPERSI_LOCUS17717</name>
</gene>
<name>A0ACA9R8X7_9GLOM</name>
<evidence type="ECO:0000313" key="2">
    <source>
        <dbReference type="Proteomes" id="UP000789920"/>
    </source>
</evidence>
<comment type="caution">
    <text evidence="1">The sequence shown here is derived from an EMBL/GenBank/DDBJ whole genome shotgun (WGS) entry which is preliminary data.</text>
</comment>
<protein>
    <submittedName>
        <fullName evidence="1">12606_t:CDS:1</fullName>
    </submittedName>
</protein>
<dbReference type="Proteomes" id="UP000789920">
    <property type="component" value="Unassembled WGS sequence"/>
</dbReference>